<evidence type="ECO:0000256" key="1">
    <source>
        <dbReference type="ARBA" id="ARBA00022737"/>
    </source>
</evidence>
<evidence type="ECO:0000313" key="4">
    <source>
        <dbReference type="Proteomes" id="UP000655225"/>
    </source>
</evidence>
<dbReference type="PANTHER" id="PTHR47926">
    <property type="entry name" value="PENTATRICOPEPTIDE REPEAT-CONTAINING PROTEIN"/>
    <property type="match status" value="1"/>
</dbReference>
<feature type="repeat" description="PPR" evidence="2">
    <location>
        <begin position="100"/>
        <end position="134"/>
    </location>
</feature>
<proteinExistence type="predicted"/>
<evidence type="ECO:0008006" key="5">
    <source>
        <dbReference type="Google" id="ProtNLM"/>
    </source>
</evidence>
<keyword evidence="1" id="KW-0677">Repeat</keyword>
<dbReference type="InterPro" id="IPR046960">
    <property type="entry name" value="PPR_At4g14850-like_plant"/>
</dbReference>
<protein>
    <recommendedName>
        <fullName evidence="5">Pentatricopeptide repeat-containing protein</fullName>
    </recommendedName>
</protein>
<dbReference type="PANTHER" id="PTHR47926:SF410">
    <property type="entry name" value="(WILD MALAYSIAN BANANA) HYPOTHETICAL PROTEIN"/>
    <property type="match status" value="1"/>
</dbReference>
<dbReference type="Gene3D" id="1.25.40.10">
    <property type="entry name" value="Tetratricopeptide repeat domain"/>
    <property type="match status" value="1"/>
</dbReference>
<dbReference type="PROSITE" id="PS51375">
    <property type="entry name" value="PPR"/>
    <property type="match status" value="1"/>
</dbReference>
<accession>A0A835D443</accession>
<gene>
    <name evidence="3" type="ORF">HHK36_028079</name>
</gene>
<dbReference type="InterPro" id="IPR011990">
    <property type="entry name" value="TPR-like_helical_dom_sf"/>
</dbReference>
<evidence type="ECO:0000313" key="3">
    <source>
        <dbReference type="EMBL" id="KAF8380591.1"/>
    </source>
</evidence>
<reference evidence="3 4" key="1">
    <citation type="submission" date="2020-04" db="EMBL/GenBank/DDBJ databases">
        <title>Plant Genome Project.</title>
        <authorList>
            <person name="Zhang R.-G."/>
        </authorList>
    </citation>
    <scope>NUCLEOTIDE SEQUENCE [LARGE SCALE GENOMIC DNA]</scope>
    <source>
        <strain evidence="3">YNK0</strain>
        <tissue evidence="3">Leaf</tissue>
    </source>
</reference>
<dbReference type="AlphaFoldDB" id="A0A835D443"/>
<organism evidence="3 4">
    <name type="scientific">Tetracentron sinense</name>
    <name type="common">Spur-leaf</name>
    <dbReference type="NCBI Taxonomy" id="13715"/>
    <lineage>
        <taxon>Eukaryota</taxon>
        <taxon>Viridiplantae</taxon>
        <taxon>Streptophyta</taxon>
        <taxon>Embryophyta</taxon>
        <taxon>Tracheophyta</taxon>
        <taxon>Spermatophyta</taxon>
        <taxon>Magnoliopsida</taxon>
        <taxon>Trochodendrales</taxon>
        <taxon>Trochodendraceae</taxon>
        <taxon>Tetracentron</taxon>
    </lineage>
</organism>
<dbReference type="OrthoDB" id="185373at2759"/>
<dbReference type="EMBL" id="JABCRI010000021">
    <property type="protein sequence ID" value="KAF8380591.1"/>
    <property type="molecule type" value="Genomic_DNA"/>
</dbReference>
<name>A0A835D443_TETSI</name>
<evidence type="ECO:0000256" key="2">
    <source>
        <dbReference type="PROSITE-ProRule" id="PRU00708"/>
    </source>
</evidence>
<dbReference type="InterPro" id="IPR002885">
    <property type="entry name" value="PPR_rpt"/>
</dbReference>
<keyword evidence="4" id="KW-1185">Reference proteome</keyword>
<dbReference type="GO" id="GO:0009451">
    <property type="term" value="P:RNA modification"/>
    <property type="evidence" value="ECO:0007669"/>
    <property type="project" value="InterPro"/>
</dbReference>
<sequence>MYSKTTFTWSSILAPGKLKEAFCVLEYDDVGSSHNGKIAEAHILAMPEKKSVSRSAMVLGYVYAGELNSVVRVVAWMGMITGFRKIKLAEKLYKEMPMRNLVTGNTTISGYAENCRLKDGLKPFRTMVENRVRPNPWSFSNSVGLGCTILSELEFGKHVHQPHLQITIASG</sequence>
<comment type="caution">
    <text evidence="3">The sequence shown here is derived from an EMBL/GenBank/DDBJ whole genome shotgun (WGS) entry which is preliminary data.</text>
</comment>
<dbReference type="Proteomes" id="UP000655225">
    <property type="component" value="Unassembled WGS sequence"/>
</dbReference>
<dbReference type="GO" id="GO:0003723">
    <property type="term" value="F:RNA binding"/>
    <property type="evidence" value="ECO:0007669"/>
    <property type="project" value="InterPro"/>
</dbReference>